<reference evidence="3 4" key="1">
    <citation type="submission" date="2020-07" db="EMBL/GenBank/DDBJ databases">
        <title>Sequencing the genomes of 1000 actinobacteria strains.</title>
        <authorList>
            <person name="Klenk H.-P."/>
        </authorList>
    </citation>
    <scope>NUCLEOTIDE SEQUENCE [LARGE SCALE GENOMIC DNA]</scope>
    <source>
        <strain evidence="3 4">CXB654</strain>
    </source>
</reference>
<feature type="transmembrane region" description="Helical" evidence="2">
    <location>
        <begin position="186"/>
        <end position="207"/>
    </location>
</feature>
<protein>
    <submittedName>
        <fullName evidence="3">Flagellar biosynthesis protein FliQ</fullName>
    </submittedName>
</protein>
<feature type="transmembrane region" description="Helical" evidence="2">
    <location>
        <begin position="85"/>
        <end position="103"/>
    </location>
</feature>
<feature type="region of interest" description="Disordered" evidence="1">
    <location>
        <begin position="225"/>
        <end position="321"/>
    </location>
</feature>
<keyword evidence="3" id="KW-0282">Flagellum</keyword>
<evidence type="ECO:0000313" key="4">
    <source>
        <dbReference type="Proteomes" id="UP000589036"/>
    </source>
</evidence>
<dbReference type="InterPro" id="IPR008910">
    <property type="entry name" value="MSC_TM_helix"/>
</dbReference>
<proteinExistence type="predicted"/>
<dbReference type="Proteomes" id="UP000589036">
    <property type="component" value="Unassembled WGS sequence"/>
</dbReference>
<dbReference type="AlphaFoldDB" id="A0A852TS96"/>
<keyword evidence="2" id="KW-0472">Membrane</keyword>
<name>A0A852TS96_9ACTN</name>
<gene>
    <name evidence="3" type="ORF">HDA32_000852</name>
</gene>
<keyword evidence="2" id="KW-1133">Transmembrane helix</keyword>
<evidence type="ECO:0000256" key="1">
    <source>
        <dbReference type="SAM" id="MobiDB-lite"/>
    </source>
</evidence>
<dbReference type="Gene3D" id="1.10.287.1260">
    <property type="match status" value="1"/>
</dbReference>
<accession>A0A852TS96</accession>
<feature type="compositionally biased region" description="Basic and acidic residues" evidence="1">
    <location>
        <begin position="301"/>
        <end position="321"/>
    </location>
</feature>
<keyword evidence="4" id="KW-1185">Reference proteome</keyword>
<feature type="transmembrane region" description="Helical" evidence="2">
    <location>
        <begin position="155"/>
        <end position="174"/>
    </location>
</feature>
<dbReference type="EMBL" id="JACCCC010000001">
    <property type="protein sequence ID" value="NYE45732.1"/>
    <property type="molecule type" value="Genomic_DNA"/>
</dbReference>
<evidence type="ECO:0000313" key="3">
    <source>
        <dbReference type="EMBL" id="NYE45732.1"/>
    </source>
</evidence>
<keyword evidence="2" id="KW-0812">Transmembrane</keyword>
<dbReference type="Pfam" id="PF05552">
    <property type="entry name" value="MS_channel_1st_1"/>
    <property type="match status" value="2"/>
</dbReference>
<organism evidence="3 4">
    <name type="scientific">Spinactinospora alkalitolerans</name>
    <dbReference type="NCBI Taxonomy" id="687207"/>
    <lineage>
        <taxon>Bacteria</taxon>
        <taxon>Bacillati</taxon>
        <taxon>Actinomycetota</taxon>
        <taxon>Actinomycetes</taxon>
        <taxon>Streptosporangiales</taxon>
        <taxon>Nocardiopsidaceae</taxon>
        <taxon>Spinactinospora</taxon>
    </lineage>
</organism>
<comment type="caution">
    <text evidence="3">The sequence shown here is derived from an EMBL/GenBank/DDBJ whole genome shotgun (WGS) entry which is preliminary data.</text>
</comment>
<feature type="transmembrane region" description="Helical" evidence="2">
    <location>
        <begin position="115"/>
        <end position="135"/>
    </location>
</feature>
<sequence>MSTSLAAVDFGQGLTNAWGSVISFVPKLAAFLVILILGWIIAKFIGSLVGKGLGRVGLDRALDRGGVGEYFRRGRQSASGLAGKLVYYIGVLIVLQLAFSVFGPDNPITQLINEVVAWIPRAIVALVIIVVAGIIAKAVRDIIDGTLGGLGYGRFLANLAGVFILALGIIAALNQIGVATTVTTPVLIAVLATVGGILVVGVGGGMVRPMQQRWSKWLDVAERETGRMRDEQSYQSGRSDAMRAPAREQEAPERQEAAAGRTGRYSAGTVEPGTGETRMGSPRMGEPGAEESGTGRMGRPRMGEPEEVRGPRDERRPGPEY</sequence>
<keyword evidence="3" id="KW-0966">Cell projection</keyword>
<feature type="transmembrane region" description="Helical" evidence="2">
    <location>
        <begin position="28"/>
        <end position="50"/>
    </location>
</feature>
<keyword evidence="3" id="KW-0969">Cilium</keyword>
<feature type="compositionally biased region" description="Basic and acidic residues" evidence="1">
    <location>
        <begin position="245"/>
        <end position="256"/>
    </location>
</feature>
<evidence type="ECO:0000256" key="2">
    <source>
        <dbReference type="SAM" id="Phobius"/>
    </source>
</evidence>